<comment type="caution">
    <text evidence="15">The sequence shown here is derived from an EMBL/GenBank/DDBJ whole genome shotgun (WGS) entry which is preliminary data.</text>
</comment>
<keyword evidence="7 12" id="KW-0963">Cytoplasm</keyword>
<keyword evidence="9 12" id="KW-0368">Histidine biosynthesis</keyword>
<dbReference type="SUPFAM" id="SSF51366">
    <property type="entry name" value="Ribulose-phoshate binding barrel"/>
    <property type="match status" value="1"/>
</dbReference>
<reference evidence="15 16" key="1">
    <citation type="submission" date="2020-08" db="EMBL/GenBank/DDBJ databases">
        <title>Genome public.</title>
        <authorList>
            <person name="Liu C."/>
            <person name="Sun Q."/>
        </authorList>
    </citation>
    <scope>NUCLEOTIDE SEQUENCE [LARGE SCALE GENOMIC DNA]</scope>
    <source>
        <strain evidence="15 16">BX1</strain>
    </source>
</reference>
<evidence type="ECO:0000256" key="4">
    <source>
        <dbReference type="ARBA" id="ARBA00009667"/>
    </source>
</evidence>
<evidence type="ECO:0000256" key="10">
    <source>
        <dbReference type="ARBA" id="ARBA00023235"/>
    </source>
</evidence>
<dbReference type="InterPro" id="IPR044524">
    <property type="entry name" value="Isoase_HisA-like"/>
</dbReference>
<evidence type="ECO:0000256" key="2">
    <source>
        <dbReference type="ARBA" id="ARBA00004496"/>
    </source>
</evidence>
<evidence type="ECO:0000313" key="15">
    <source>
        <dbReference type="EMBL" id="MBC8575505.1"/>
    </source>
</evidence>
<evidence type="ECO:0000256" key="1">
    <source>
        <dbReference type="ARBA" id="ARBA00000901"/>
    </source>
</evidence>
<dbReference type="RefSeq" id="WP_262399132.1">
    <property type="nucleotide sequence ID" value="NZ_JACRTB010000005.1"/>
</dbReference>
<evidence type="ECO:0000256" key="12">
    <source>
        <dbReference type="HAMAP-Rule" id="MF_01014"/>
    </source>
</evidence>
<evidence type="ECO:0000256" key="5">
    <source>
        <dbReference type="ARBA" id="ARBA00012550"/>
    </source>
</evidence>
<dbReference type="NCBIfam" id="TIGR00007">
    <property type="entry name" value="1-(5-phosphoribosyl)-5-[(5-phosphoribosylamino)methylideneamino]imidazole-4-carboxamide isomerase"/>
    <property type="match status" value="1"/>
</dbReference>
<dbReference type="InterPro" id="IPR013785">
    <property type="entry name" value="Aldolase_TIM"/>
</dbReference>
<keyword evidence="16" id="KW-1185">Reference proteome</keyword>
<evidence type="ECO:0000256" key="11">
    <source>
        <dbReference type="ARBA" id="ARBA00030547"/>
    </source>
</evidence>
<feature type="active site" description="Proton acceptor" evidence="12">
    <location>
        <position position="8"/>
    </location>
</feature>
<dbReference type="HAMAP" id="MF_01014">
    <property type="entry name" value="HisA"/>
    <property type="match status" value="1"/>
</dbReference>
<dbReference type="CDD" id="cd04732">
    <property type="entry name" value="HisA"/>
    <property type="match status" value="1"/>
</dbReference>
<feature type="active site" description="Proton donor" evidence="12">
    <location>
        <position position="129"/>
    </location>
</feature>
<dbReference type="InterPro" id="IPR006062">
    <property type="entry name" value="His_biosynth"/>
</dbReference>
<evidence type="ECO:0000256" key="8">
    <source>
        <dbReference type="ARBA" id="ARBA00022605"/>
    </source>
</evidence>
<name>A0ABR7NGJ8_9FIRM</name>
<evidence type="ECO:0000256" key="9">
    <source>
        <dbReference type="ARBA" id="ARBA00023102"/>
    </source>
</evidence>
<evidence type="ECO:0000256" key="13">
    <source>
        <dbReference type="RuleBase" id="RU003657"/>
    </source>
</evidence>
<dbReference type="Proteomes" id="UP000658131">
    <property type="component" value="Unassembled WGS sequence"/>
</dbReference>
<dbReference type="Pfam" id="PF00977">
    <property type="entry name" value="His_biosynth"/>
    <property type="match status" value="1"/>
</dbReference>
<dbReference type="EC" id="5.3.1.16" evidence="5 12"/>
<keyword evidence="8 12" id="KW-0028">Amino-acid biosynthesis</keyword>
<dbReference type="GO" id="GO:0003949">
    <property type="term" value="F:1-(5-phosphoribosyl)-5-[(5-phosphoribosylamino)methylideneamino]imidazole-4-carboxamide isomerase activity"/>
    <property type="evidence" value="ECO:0007669"/>
    <property type="project" value="UniProtKB-EC"/>
</dbReference>
<dbReference type="PANTHER" id="PTHR43090">
    <property type="entry name" value="1-(5-PHOSPHORIBOSYL)-5-[(5-PHOSPHORIBOSYLAMINO)METHYLIDENEAMINO] IMIDAZOLE-4-CARBOXAMIDE ISOMERASE"/>
    <property type="match status" value="1"/>
</dbReference>
<evidence type="ECO:0000256" key="6">
    <source>
        <dbReference type="ARBA" id="ARBA00018464"/>
    </source>
</evidence>
<dbReference type="PANTHER" id="PTHR43090:SF2">
    <property type="entry name" value="1-(5-PHOSPHORIBOSYL)-5-[(5-PHOSPHORIBOSYLAMINO)METHYLIDENEAMINO] IMIDAZOLE-4-CARBOXAMIDE ISOMERASE"/>
    <property type="match status" value="1"/>
</dbReference>
<dbReference type="InterPro" id="IPR006063">
    <property type="entry name" value="HisA_bact_arch"/>
</dbReference>
<accession>A0ABR7NGJ8</accession>
<dbReference type="InterPro" id="IPR023016">
    <property type="entry name" value="HisA/PriA"/>
</dbReference>
<dbReference type="Gene3D" id="3.20.20.70">
    <property type="entry name" value="Aldolase class I"/>
    <property type="match status" value="1"/>
</dbReference>
<evidence type="ECO:0000256" key="7">
    <source>
        <dbReference type="ARBA" id="ARBA00022490"/>
    </source>
</evidence>
<evidence type="ECO:0000256" key="3">
    <source>
        <dbReference type="ARBA" id="ARBA00005133"/>
    </source>
</evidence>
<gene>
    <name evidence="12 15" type="primary">hisA</name>
    <name evidence="15" type="ORF">H8717_03630</name>
</gene>
<dbReference type="InterPro" id="IPR011060">
    <property type="entry name" value="RibuloseP-bd_barrel"/>
</dbReference>
<keyword evidence="10 12" id="KW-0413">Isomerase</keyword>
<dbReference type="EMBL" id="JACRTB010000005">
    <property type="protein sequence ID" value="MBC8575505.1"/>
    <property type="molecule type" value="Genomic_DNA"/>
</dbReference>
<proteinExistence type="inferred from homology"/>
<evidence type="ECO:0000313" key="16">
    <source>
        <dbReference type="Proteomes" id="UP000658131"/>
    </source>
</evidence>
<sequence length="242" mass="25879">MIILPAIDIKDGRCVRLVQGDFSTTTQVAHDPLETAETFRKGGAVWLHMVDLDGAVEGTRKNEAIFLNVAAHSGLRVELGGGIRDMKTIEFYLTRGISRVVLGSAALSNPSLVAEAVKEFGAQLAVGIDAKNRKVATRGWLDTSEMDFLELAKRMEDMGVQTLIYTDISRDGTLKGPSFDQLRELSGEVCCKVIASGGISSIDDVRTLMKQGLYGAICGKSLYAGTLGLGEAVRVGGEQNVG</sequence>
<evidence type="ECO:0000256" key="14">
    <source>
        <dbReference type="RuleBase" id="RU003658"/>
    </source>
</evidence>
<comment type="similarity">
    <text evidence="4 12 13">Belongs to the HisA/HisF family.</text>
</comment>
<comment type="subcellular location">
    <subcellularLocation>
        <location evidence="2 12 14">Cytoplasm</location>
    </subcellularLocation>
</comment>
<protein>
    <recommendedName>
        <fullName evidence="6 12">1-(5-phosphoribosyl)-5-[(5-phosphoribosylamino)methylideneamino] imidazole-4-carboxamide isomerase</fullName>
        <ecNumber evidence="5 12">5.3.1.16</ecNumber>
    </recommendedName>
    <alternativeName>
        <fullName evidence="11 12">Phosphoribosylformimino-5-aminoimidazole carboxamide ribotide isomerase</fullName>
    </alternativeName>
</protein>
<comment type="catalytic activity">
    <reaction evidence="1 12 14">
        <text>1-(5-phospho-beta-D-ribosyl)-5-[(5-phospho-beta-D-ribosylamino)methylideneamino]imidazole-4-carboxamide = 5-[(5-phospho-1-deoxy-D-ribulos-1-ylimino)methylamino]-1-(5-phospho-beta-D-ribosyl)imidazole-4-carboxamide</text>
        <dbReference type="Rhea" id="RHEA:15469"/>
        <dbReference type="ChEBI" id="CHEBI:58435"/>
        <dbReference type="ChEBI" id="CHEBI:58525"/>
        <dbReference type="EC" id="5.3.1.16"/>
    </reaction>
</comment>
<organism evidence="15 16">
    <name type="scientific">Yanshouia hominis</name>
    <dbReference type="NCBI Taxonomy" id="2763673"/>
    <lineage>
        <taxon>Bacteria</taxon>
        <taxon>Bacillati</taxon>
        <taxon>Bacillota</taxon>
        <taxon>Clostridia</taxon>
        <taxon>Eubacteriales</taxon>
        <taxon>Oscillospiraceae</taxon>
        <taxon>Yanshouia</taxon>
    </lineage>
</organism>
<comment type="pathway">
    <text evidence="3 12 14">Amino-acid biosynthesis; L-histidine biosynthesis; L-histidine from 5-phospho-alpha-D-ribose 1-diphosphate: step 4/9.</text>
</comment>